<organism evidence="5 6">
    <name type="scientific">Eragrostis curvula</name>
    <name type="common">weeping love grass</name>
    <dbReference type="NCBI Taxonomy" id="38414"/>
    <lineage>
        <taxon>Eukaryota</taxon>
        <taxon>Viridiplantae</taxon>
        <taxon>Streptophyta</taxon>
        <taxon>Embryophyta</taxon>
        <taxon>Tracheophyta</taxon>
        <taxon>Spermatophyta</taxon>
        <taxon>Magnoliopsida</taxon>
        <taxon>Liliopsida</taxon>
        <taxon>Poales</taxon>
        <taxon>Poaceae</taxon>
        <taxon>PACMAD clade</taxon>
        <taxon>Chloridoideae</taxon>
        <taxon>Eragrostideae</taxon>
        <taxon>Eragrostidinae</taxon>
        <taxon>Eragrostis</taxon>
    </lineage>
</organism>
<dbReference type="EMBL" id="RWGY01000002">
    <property type="protein sequence ID" value="TVU48872.1"/>
    <property type="molecule type" value="Genomic_DNA"/>
</dbReference>
<proteinExistence type="predicted"/>
<dbReference type="OrthoDB" id="632608at2759"/>
<keyword evidence="1" id="KW-0808">Transferase</keyword>
<feature type="domain" description="UBC core" evidence="4">
    <location>
        <begin position="1166"/>
        <end position="1327"/>
    </location>
</feature>
<reference evidence="5 6" key="1">
    <citation type="journal article" date="2019" name="Sci. Rep.">
        <title>A high-quality genome of Eragrostis curvula grass provides insights into Poaceae evolution and supports new strategies to enhance forage quality.</title>
        <authorList>
            <person name="Carballo J."/>
            <person name="Santos B.A.C.M."/>
            <person name="Zappacosta D."/>
            <person name="Garbus I."/>
            <person name="Selva J.P."/>
            <person name="Gallo C.A."/>
            <person name="Diaz A."/>
            <person name="Albertini E."/>
            <person name="Caccamo M."/>
            <person name="Echenique V."/>
        </authorList>
    </citation>
    <scope>NUCLEOTIDE SEQUENCE [LARGE SCALE GENOMIC DNA]</scope>
    <source>
        <strain evidence="6">cv. Victoria</strain>
        <tissue evidence="5">Leaf</tissue>
    </source>
</reference>
<feature type="domain" description="UBC core" evidence="4">
    <location>
        <begin position="607"/>
        <end position="664"/>
    </location>
</feature>
<protein>
    <recommendedName>
        <fullName evidence="4">UBC core domain-containing protein</fullName>
    </recommendedName>
</protein>
<feature type="compositionally biased region" description="Basic and acidic residues" evidence="3">
    <location>
        <begin position="987"/>
        <end position="996"/>
    </location>
</feature>
<keyword evidence="6" id="KW-1185">Reference proteome</keyword>
<dbReference type="InterPro" id="IPR000608">
    <property type="entry name" value="UBC"/>
</dbReference>
<dbReference type="Pfam" id="PF23043">
    <property type="entry name" value="SH3-B_UBE2O"/>
    <property type="match status" value="2"/>
</dbReference>
<dbReference type="CDD" id="cd23837">
    <property type="entry name" value="UBCc_UBE2O"/>
    <property type="match status" value="1"/>
</dbReference>
<dbReference type="GO" id="GO:0061631">
    <property type="term" value="F:ubiquitin conjugating enzyme activity"/>
    <property type="evidence" value="ECO:0007669"/>
    <property type="project" value="TreeGrafter"/>
</dbReference>
<dbReference type="Gramene" id="TVU48872">
    <property type="protein sequence ID" value="TVU48872"/>
    <property type="gene ID" value="EJB05_00153"/>
</dbReference>
<dbReference type="InterPro" id="IPR057733">
    <property type="entry name" value="UBE2O-like_SH3-B"/>
</dbReference>
<dbReference type="SUPFAM" id="SSF54495">
    <property type="entry name" value="UBC-like"/>
    <property type="match status" value="2"/>
</dbReference>
<dbReference type="Pfam" id="PF23046">
    <property type="entry name" value="tSH3-B_UBE2O"/>
    <property type="match status" value="2"/>
</dbReference>
<dbReference type="PANTHER" id="PTHR46116:SF32">
    <property type="entry name" value="OS05G0153132 PROTEIN"/>
    <property type="match status" value="1"/>
</dbReference>
<dbReference type="Proteomes" id="UP000324897">
    <property type="component" value="Chromosome 6"/>
</dbReference>
<evidence type="ECO:0000259" key="4">
    <source>
        <dbReference type="PROSITE" id="PS50127"/>
    </source>
</evidence>
<dbReference type="Pfam" id="PF00179">
    <property type="entry name" value="UQ_con"/>
    <property type="match status" value="1"/>
</dbReference>
<dbReference type="Gene3D" id="3.10.110.10">
    <property type="entry name" value="Ubiquitin Conjugating Enzyme"/>
    <property type="match status" value="2"/>
</dbReference>
<dbReference type="SMART" id="SM00212">
    <property type="entry name" value="UBCc"/>
    <property type="match status" value="1"/>
</dbReference>
<evidence type="ECO:0000313" key="5">
    <source>
        <dbReference type="EMBL" id="TVU48872.1"/>
    </source>
</evidence>
<gene>
    <name evidence="5" type="ORF">EJB05_00153</name>
</gene>
<dbReference type="PROSITE" id="PS50127">
    <property type="entry name" value="UBC_2"/>
    <property type="match status" value="2"/>
</dbReference>
<comment type="caution">
    <text evidence="5">The sequence shown here is derived from an EMBL/GenBank/DDBJ whole genome shotgun (WGS) entry which is preliminary data.</text>
</comment>
<feature type="compositionally biased region" description="Basic and acidic residues" evidence="3">
    <location>
        <begin position="1112"/>
        <end position="1127"/>
    </location>
</feature>
<feature type="non-terminal residue" evidence="5">
    <location>
        <position position="1"/>
    </location>
</feature>
<keyword evidence="2" id="KW-0833">Ubl conjugation pathway</keyword>
<dbReference type="PANTHER" id="PTHR46116">
    <property type="entry name" value="(E3-INDEPENDENT) E2 UBIQUITIN-CONJUGATING ENZYME"/>
    <property type="match status" value="1"/>
</dbReference>
<dbReference type="InterPro" id="IPR016135">
    <property type="entry name" value="UBQ-conjugating_enzyme/RWD"/>
</dbReference>
<feature type="region of interest" description="Disordered" evidence="3">
    <location>
        <begin position="979"/>
        <end position="998"/>
    </location>
</feature>
<evidence type="ECO:0000256" key="1">
    <source>
        <dbReference type="ARBA" id="ARBA00022679"/>
    </source>
</evidence>
<dbReference type="InterPro" id="IPR057735">
    <property type="entry name" value="UBE2O-like_tSH3-B"/>
</dbReference>
<name>A0A5J9WJI7_9POAL</name>
<evidence type="ECO:0000256" key="3">
    <source>
        <dbReference type="SAM" id="MobiDB-lite"/>
    </source>
</evidence>
<sequence length="1423" mass="157197">MARGKVLEDAAGQAICRFDLVMFNNTPSGVHGDRGVVLRALPKNTIHVRCVDGTTVAVKPCDVTVVDRSGVCWTSAVTSAAAATTDADSFSGVITGSTTALDLVRLSSGEVVARGVSPSEVHRDGELSLGDYVVSGQWLGQVVEVFLDVDVLFDDGAVFRVTQARTNLRTLDNDLSRGVFYLGQRVVASSSSVFEEHVVFKAARWLKGRPYSRKEEEGTVAKVVVSGVRVYWLASSHLGTERTPLFQASAPPAYQHSSQNLTFYSCSRDASLMHQVWFPGQRCVFRDHLNCRSSTSSTEDDPNKGVLEEQRRQAAESLCVANTRTTVDVLWQDGTRQYGVPSTSLFRLLVWNEHEFVPGQRVVRQDRDDGQHLGIVQSFNFKDQTARVSWFQASKVEEAEETLSAYHLGWSSDHHLSYGSVVVRLRPTDSSPAREDGEEEAQREKEDLSWVGKIVDLCDGQYIHVKWGDGNTSKVLLHEIDVVKPQSIEEMLHEIKEDGPAPAAVARIMGWANAVTQAMIRVAGNVIAHGKRYLLSDFDGHAMEAAAALAPESDIEGGGSAQQRKTEADALSGDDFSRFPHFDIQQCPPDHHYLNNMVEQGTGGGTKWIKRVQNEWKILQDNLPDTIYVRAFEDRMDLLRAVMVGASGTPYHEGLFFFDLQLPPSTGEVVARGVSTSEVQRDGELSLGDYVVMGPWLGQVVEVSLDVDVLFDDGAVCRVTQASRKLRTLDNDLGCGVFYLGQRVVASSSSVFEENVVFKAARWLKGRPYSRKDEEGTVAKVVVSGVLVYWLASSHLGTERTPLFQVSAPPTYQCNIQNLTLFSCSGDAHLMHQVWVVGERCVFRRSSTSSAQQEDDPNNSTSAAAAEPLCVANTSTTVDVLWQDGTQQYGVPSASLASLEVWNQHEFVPGQRVVHRERDDGQCLGVVRSFNYKDQTACVSWIQASKEDDEDEETLSAYHLDLSSDNHLSYGSVVVRLRPTDSSPTRENGEEEAHREEEEDLSWIGKIVDLRDGRYIQVKWGDGNTSKVLLHEIAVVKPQSIEEMLHEIREDGPAPAADARSMGWANTVTQTVIRLVRIAKGMRSLLSRGAALSGGDVDDLAMESATAVAPESDIRGGDSAQQRKTEADAIGGEDKSLFPHFDVQQSPPDHHYLNNMAEQGARGGTKWIKRVQKEWKILEDSIPDTMYVRAFEDRMDLLRVAMVGASGTPYQDGLFFFDLQLPPSSYPESPPLVNYRSFGLRLNPNLYESGTVCLSLLDTFGGEGAELWSPTTSTVLQVVVSIQGLVLTSQPYYNEAGYATQVGTPQGRRNELPYNENAYLLTLRTMLHLLRRPPAGFEAYVREHFCRRGRHVLRACNAYLTDGCTVGTLDGEARPTEVSRERPCSTGFRLALGNIVPSLDEVFKEIGADGCHYNRSNKMKLDK</sequence>
<evidence type="ECO:0000256" key="2">
    <source>
        <dbReference type="ARBA" id="ARBA00022786"/>
    </source>
</evidence>
<accession>A0A5J9WJI7</accession>
<feature type="region of interest" description="Disordered" evidence="3">
    <location>
        <begin position="1108"/>
        <end position="1127"/>
    </location>
</feature>
<evidence type="ECO:0000313" key="6">
    <source>
        <dbReference type="Proteomes" id="UP000324897"/>
    </source>
</evidence>